<dbReference type="HAMAP" id="MF_00534">
    <property type="entry name" value="Asn_tRNA_synth"/>
    <property type="match status" value="1"/>
</dbReference>
<dbReference type="NCBIfam" id="TIGR00457">
    <property type="entry name" value="asnS"/>
    <property type="match status" value="1"/>
</dbReference>
<dbReference type="EMBL" id="AJWJ01000099">
    <property type="protein sequence ID" value="KAF2075458.1"/>
    <property type="molecule type" value="Genomic_DNA"/>
</dbReference>
<dbReference type="InterPro" id="IPR002312">
    <property type="entry name" value="Asp/Asn-tRNA-synth_IIb"/>
</dbReference>
<keyword evidence="6" id="KW-0648">Protein biosynthesis</keyword>
<dbReference type="PRINTS" id="PR01042">
    <property type="entry name" value="TRNASYNTHASP"/>
</dbReference>
<dbReference type="InterPro" id="IPR004364">
    <property type="entry name" value="Aa-tRNA-synt_II"/>
</dbReference>
<accession>A0A8J4PWR0</accession>
<dbReference type="OrthoDB" id="1931232at2759"/>
<keyword evidence="11" id="KW-1185">Reference proteome</keyword>
<dbReference type="InterPro" id="IPR004365">
    <property type="entry name" value="NA-bd_OB_tRNA"/>
</dbReference>
<sequence length="492" mass="56032">MMNLINKCASTTLRSLGQDLHSKRFYQWPLRIKDIQQQSIDANNNQITIQGWVRNVRHQKSISFLEINDGSSIAHLQVVAENPESLKGVKHGACVSVTGNLVQSKGKNAELKELNLESIKVIGDCPEDFPLQPKLHSMEFLREIAHFRTRSNTLGAVLRVRNRSTQLIHNYFNRHGFINVHTPIITAGDCEGGGEQFHVSSTVPPPPTSTTATKNTTPTTNTPPPFFGEKAYLTVSGQLEAEIFASSHGRVYTFGPTFRAEKSNTSRHLSEFWMIEPEIAFINLTDNLDIAEDFVKYLVKNILIECKDDIDFFNKRVDKNLLARLEKTVASPFIRLPYKDAIQLLLSAKEKFENPVSMGIDLAREHEKYITNHYDGVPVFITHWPKNIKPFYMRESEEDSNTVENMDLLVPEIGELIGGSIREERFDHLHKRMSEMGMNIDGYDWYNDLRKYGSAPHGGFGLGFERFLQYVTGLQNIRDVIPIPRYPGFCKF</sequence>
<dbReference type="PANTHER" id="PTHR22594">
    <property type="entry name" value="ASPARTYL/LYSYL-TRNA SYNTHETASE"/>
    <property type="match status" value="1"/>
</dbReference>
<evidence type="ECO:0000256" key="4">
    <source>
        <dbReference type="ARBA" id="ARBA00022741"/>
    </source>
</evidence>
<evidence type="ECO:0000256" key="8">
    <source>
        <dbReference type="SAM" id="MobiDB-lite"/>
    </source>
</evidence>
<dbReference type="GO" id="GO:0003676">
    <property type="term" value="F:nucleic acid binding"/>
    <property type="evidence" value="ECO:0007669"/>
    <property type="project" value="InterPro"/>
</dbReference>
<dbReference type="InterPro" id="IPR045864">
    <property type="entry name" value="aa-tRNA-synth_II/BPL/LPL"/>
</dbReference>
<dbReference type="CDD" id="cd04318">
    <property type="entry name" value="EcAsnRS_like_N"/>
    <property type="match status" value="1"/>
</dbReference>
<dbReference type="GO" id="GO:0006421">
    <property type="term" value="P:asparaginyl-tRNA aminoacylation"/>
    <property type="evidence" value="ECO:0007669"/>
    <property type="project" value="InterPro"/>
</dbReference>
<dbReference type="InterPro" id="IPR012340">
    <property type="entry name" value="NA-bd_OB-fold"/>
</dbReference>
<evidence type="ECO:0000256" key="1">
    <source>
        <dbReference type="ARBA" id="ARBA00008226"/>
    </source>
</evidence>
<evidence type="ECO:0000256" key="2">
    <source>
        <dbReference type="ARBA" id="ARBA00012816"/>
    </source>
</evidence>
<name>A0A8J4PWR0_9MYCE</name>
<comment type="caution">
    <text evidence="10">The sequence shown here is derived from an EMBL/GenBank/DDBJ whole genome shotgun (WGS) entry which is preliminary data.</text>
</comment>
<dbReference type="Proteomes" id="UP000695562">
    <property type="component" value="Unassembled WGS sequence"/>
</dbReference>
<dbReference type="NCBIfam" id="NF003037">
    <property type="entry name" value="PRK03932.1"/>
    <property type="match status" value="1"/>
</dbReference>
<dbReference type="GO" id="GO:0005739">
    <property type="term" value="C:mitochondrion"/>
    <property type="evidence" value="ECO:0007669"/>
    <property type="project" value="TreeGrafter"/>
</dbReference>
<organism evidence="10 11">
    <name type="scientific">Polysphondylium violaceum</name>
    <dbReference type="NCBI Taxonomy" id="133409"/>
    <lineage>
        <taxon>Eukaryota</taxon>
        <taxon>Amoebozoa</taxon>
        <taxon>Evosea</taxon>
        <taxon>Eumycetozoa</taxon>
        <taxon>Dictyostelia</taxon>
        <taxon>Dictyosteliales</taxon>
        <taxon>Dictyosteliaceae</taxon>
        <taxon>Polysphondylium</taxon>
    </lineage>
</organism>
<dbReference type="Pfam" id="PF01336">
    <property type="entry name" value="tRNA_anti-codon"/>
    <property type="match status" value="1"/>
</dbReference>
<dbReference type="AlphaFoldDB" id="A0A8J4PWR0"/>
<feature type="region of interest" description="Disordered" evidence="8">
    <location>
        <begin position="195"/>
        <end position="224"/>
    </location>
</feature>
<evidence type="ECO:0000256" key="7">
    <source>
        <dbReference type="ARBA" id="ARBA00023146"/>
    </source>
</evidence>
<keyword evidence="4" id="KW-0547">Nucleotide-binding</keyword>
<dbReference type="Pfam" id="PF00152">
    <property type="entry name" value="tRNA-synt_2"/>
    <property type="match status" value="1"/>
</dbReference>
<protein>
    <recommendedName>
        <fullName evidence="2">asparagine--tRNA ligase</fullName>
        <ecNumber evidence="2">6.1.1.22</ecNumber>
    </recommendedName>
</protein>
<dbReference type="SUPFAM" id="SSF55681">
    <property type="entry name" value="Class II aaRS and biotin synthetases"/>
    <property type="match status" value="1"/>
</dbReference>
<dbReference type="Gene3D" id="3.30.930.10">
    <property type="entry name" value="Bira Bifunctional Protein, Domain 2"/>
    <property type="match status" value="1"/>
</dbReference>
<evidence type="ECO:0000313" key="10">
    <source>
        <dbReference type="EMBL" id="KAF2075458.1"/>
    </source>
</evidence>
<keyword evidence="7" id="KW-0030">Aminoacyl-tRNA synthetase</keyword>
<dbReference type="SUPFAM" id="SSF50249">
    <property type="entry name" value="Nucleic acid-binding proteins"/>
    <property type="match status" value="1"/>
</dbReference>
<dbReference type="GO" id="GO:0004816">
    <property type="term" value="F:asparagine-tRNA ligase activity"/>
    <property type="evidence" value="ECO:0007669"/>
    <property type="project" value="UniProtKB-EC"/>
</dbReference>
<feature type="domain" description="Aminoacyl-transfer RNA synthetases class-II family profile" evidence="9">
    <location>
        <begin position="158"/>
        <end position="482"/>
    </location>
</feature>
<reference evidence="10" key="1">
    <citation type="submission" date="2020-01" db="EMBL/GenBank/DDBJ databases">
        <title>Development of genomics and gene disruption for Polysphondylium violaceum indicates a role for the polyketide synthase stlB in stalk morphogenesis.</title>
        <authorList>
            <person name="Narita B."/>
            <person name="Kawabe Y."/>
            <person name="Kin K."/>
            <person name="Saito T."/>
            <person name="Gibbs R."/>
            <person name="Kuspa A."/>
            <person name="Muzny D."/>
            <person name="Queller D."/>
            <person name="Richards S."/>
            <person name="Strassman J."/>
            <person name="Sucgang R."/>
            <person name="Worley K."/>
            <person name="Schaap P."/>
        </authorList>
    </citation>
    <scope>NUCLEOTIDE SEQUENCE</scope>
    <source>
        <strain evidence="10">QSvi11</strain>
    </source>
</reference>
<evidence type="ECO:0000256" key="6">
    <source>
        <dbReference type="ARBA" id="ARBA00022917"/>
    </source>
</evidence>
<dbReference type="CDD" id="cd00776">
    <property type="entry name" value="AsxRS_core"/>
    <property type="match status" value="1"/>
</dbReference>
<evidence type="ECO:0000256" key="5">
    <source>
        <dbReference type="ARBA" id="ARBA00022840"/>
    </source>
</evidence>
<dbReference type="InterPro" id="IPR006195">
    <property type="entry name" value="aa-tRNA-synth_II"/>
</dbReference>
<dbReference type="EC" id="6.1.1.22" evidence="2"/>
<evidence type="ECO:0000259" key="9">
    <source>
        <dbReference type="PROSITE" id="PS50862"/>
    </source>
</evidence>
<evidence type="ECO:0000256" key="3">
    <source>
        <dbReference type="ARBA" id="ARBA00022598"/>
    </source>
</evidence>
<keyword evidence="3" id="KW-0436">Ligase</keyword>
<proteinExistence type="inferred from homology"/>
<keyword evidence="5" id="KW-0067">ATP-binding</keyword>
<feature type="compositionally biased region" description="Low complexity" evidence="8">
    <location>
        <begin position="209"/>
        <end position="220"/>
    </location>
</feature>
<dbReference type="PROSITE" id="PS50862">
    <property type="entry name" value="AA_TRNA_LIGASE_II"/>
    <property type="match status" value="1"/>
</dbReference>
<dbReference type="InterPro" id="IPR004522">
    <property type="entry name" value="Asn-tRNA-ligase"/>
</dbReference>
<comment type="similarity">
    <text evidence="1">Belongs to the class-II aminoacyl-tRNA synthetase family.</text>
</comment>
<dbReference type="FunFam" id="3.30.930.10:FF:000016">
    <property type="entry name" value="Asparagine--tRNA ligase"/>
    <property type="match status" value="1"/>
</dbReference>
<dbReference type="PANTHER" id="PTHR22594:SF34">
    <property type="entry name" value="ASPARAGINE--TRNA LIGASE, MITOCHONDRIAL-RELATED"/>
    <property type="match status" value="1"/>
</dbReference>
<dbReference type="Gene3D" id="2.40.50.140">
    <property type="entry name" value="Nucleic acid-binding proteins"/>
    <property type="match status" value="1"/>
</dbReference>
<evidence type="ECO:0000313" key="11">
    <source>
        <dbReference type="Proteomes" id="UP000695562"/>
    </source>
</evidence>
<dbReference type="GO" id="GO:0005524">
    <property type="term" value="F:ATP binding"/>
    <property type="evidence" value="ECO:0007669"/>
    <property type="project" value="UniProtKB-KW"/>
</dbReference>
<gene>
    <name evidence="10" type="ORF">CYY_003239</name>
</gene>